<evidence type="ECO:0008006" key="2">
    <source>
        <dbReference type="Google" id="ProtNLM"/>
    </source>
</evidence>
<dbReference type="Pfam" id="PF03747">
    <property type="entry name" value="ADP_ribosyl_GH"/>
    <property type="match status" value="1"/>
</dbReference>
<organism evidence="1">
    <name type="scientific">marine sediment metagenome</name>
    <dbReference type="NCBI Taxonomy" id="412755"/>
    <lineage>
        <taxon>unclassified sequences</taxon>
        <taxon>metagenomes</taxon>
        <taxon>ecological metagenomes</taxon>
    </lineage>
</organism>
<dbReference type="Gene3D" id="1.10.4080.10">
    <property type="entry name" value="ADP-ribosylation/Crystallin J1"/>
    <property type="match status" value="1"/>
</dbReference>
<comment type="caution">
    <text evidence="1">The sequence shown here is derived from an EMBL/GenBank/DDBJ whole genome shotgun (WGS) entry which is preliminary data.</text>
</comment>
<accession>A0A0F9XMP4</accession>
<sequence>MSQLIIDRAVFRDKVYACWMGKNIGGTLGGPWEDKQHTHSFTFYEPVPDEAAPNDDLDLQLVWLKMLEDCGTDPSVRTFAEYWSMYAERYPWNEYGFFMRNFGRGLRPPVAGCFENYYVDEMGSPIRSEIWACLHPGDPQAAARMAWKDSALDHAGGEGMHGEMFWSALQAAAFVESDPMTLIRIGLNMIPLSSHIARSIREAVWSHQNGKTWGEARQRIATRFGHIQSCNAVPNHGFTIIGWLYGKDFGDRLCQAVNCGFDTDCTGATLGALLGILEGTAGIPAKWTKPVGDGIVLCQFTGECDAPKTIGELTDRTVKLAEVSLATKDDIAFGDAQKLPDDLLSRLFRSEVARSAGGQDIHAAVELAGEREVWLHYGGEPVARPGIARDVEVTTVPESASEVELTVPDDWGCERLGPTRFRIMGPDNVPDRNTITVTVDGASIDFTLLGPGEAQGFAAGDNVESCTKCWARVEACMCEK</sequence>
<dbReference type="SUPFAM" id="SSF101478">
    <property type="entry name" value="ADP-ribosylglycohydrolase"/>
    <property type="match status" value="1"/>
</dbReference>
<name>A0A0F9XMP4_9ZZZZ</name>
<dbReference type="InterPro" id="IPR005502">
    <property type="entry name" value="Ribosyl_crysJ1"/>
</dbReference>
<dbReference type="InterPro" id="IPR036705">
    <property type="entry name" value="Ribosyl_crysJ1_sf"/>
</dbReference>
<dbReference type="AlphaFoldDB" id="A0A0F9XMP4"/>
<reference evidence="1" key="1">
    <citation type="journal article" date="2015" name="Nature">
        <title>Complex archaea that bridge the gap between prokaryotes and eukaryotes.</title>
        <authorList>
            <person name="Spang A."/>
            <person name="Saw J.H."/>
            <person name="Jorgensen S.L."/>
            <person name="Zaremba-Niedzwiedzka K."/>
            <person name="Martijn J."/>
            <person name="Lind A.E."/>
            <person name="van Eijk R."/>
            <person name="Schleper C."/>
            <person name="Guy L."/>
            <person name="Ettema T.J."/>
        </authorList>
    </citation>
    <scope>NUCLEOTIDE SEQUENCE</scope>
</reference>
<protein>
    <recommendedName>
        <fullName evidence="2">ADP-ribosylglycohydrolase</fullName>
    </recommendedName>
</protein>
<evidence type="ECO:0000313" key="1">
    <source>
        <dbReference type="EMBL" id="KKO00662.1"/>
    </source>
</evidence>
<dbReference type="EMBL" id="LAZR01000039">
    <property type="protein sequence ID" value="KKO00662.1"/>
    <property type="molecule type" value="Genomic_DNA"/>
</dbReference>
<gene>
    <name evidence="1" type="ORF">LCGC14_0124360</name>
</gene>
<proteinExistence type="predicted"/>